<evidence type="ECO:0000259" key="6">
    <source>
        <dbReference type="Pfam" id="PF05529"/>
    </source>
</evidence>
<keyword evidence="8" id="KW-1185">Reference proteome</keyword>
<keyword evidence="4 5" id="KW-0472">Membrane</keyword>
<feature type="domain" description="BAP29/BAP31 transmembrane" evidence="6">
    <location>
        <begin position="1"/>
        <end position="125"/>
    </location>
</feature>
<feature type="transmembrane region" description="Helical" evidence="5">
    <location>
        <begin position="6"/>
        <end position="24"/>
    </location>
</feature>
<dbReference type="Pfam" id="PF05529">
    <property type="entry name" value="Bap31"/>
    <property type="match status" value="1"/>
</dbReference>
<dbReference type="InterPro" id="IPR040463">
    <property type="entry name" value="BAP29/BAP31_N"/>
</dbReference>
<evidence type="ECO:0000256" key="1">
    <source>
        <dbReference type="ARBA" id="ARBA00004141"/>
    </source>
</evidence>
<evidence type="ECO:0000256" key="5">
    <source>
        <dbReference type="RuleBase" id="RU367026"/>
    </source>
</evidence>
<keyword evidence="5" id="KW-0256">Endoplasmic reticulum</keyword>
<dbReference type="Proteomes" id="UP001497512">
    <property type="component" value="Chromosome 6"/>
</dbReference>
<evidence type="ECO:0000313" key="8">
    <source>
        <dbReference type="Proteomes" id="UP001497512"/>
    </source>
</evidence>
<feature type="transmembrane region" description="Helical" evidence="5">
    <location>
        <begin position="94"/>
        <end position="116"/>
    </location>
</feature>
<evidence type="ECO:0000256" key="3">
    <source>
        <dbReference type="ARBA" id="ARBA00022989"/>
    </source>
</evidence>
<comment type="subcellular location">
    <subcellularLocation>
        <location evidence="5">Endoplasmic reticulum membrane</location>
        <topology evidence="5">Multi-pass membrane protein</topology>
    </subcellularLocation>
    <subcellularLocation>
        <location evidence="1">Membrane</location>
        <topology evidence="1">Multi-pass membrane protein</topology>
    </subcellularLocation>
</comment>
<keyword evidence="2 5" id="KW-0812">Transmembrane</keyword>
<protein>
    <recommendedName>
        <fullName evidence="5">Endoplasmic reticulum transmembrane protein</fullName>
    </recommendedName>
</protein>
<name>A0ABP0USA0_9BRYO</name>
<comment type="similarity">
    <text evidence="5">Belongs to the BCAP29/BCAP31 family.</text>
</comment>
<gene>
    <name evidence="7" type="ORF">CSSPTR1EN2_LOCUS19381</name>
</gene>
<evidence type="ECO:0000256" key="4">
    <source>
        <dbReference type="ARBA" id="ARBA00023136"/>
    </source>
</evidence>
<keyword evidence="5" id="KW-0931">ER-Golgi transport</keyword>
<organism evidence="7 8">
    <name type="scientific">Sphagnum troendelagicum</name>
    <dbReference type="NCBI Taxonomy" id="128251"/>
    <lineage>
        <taxon>Eukaryota</taxon>
        <taxon>Viridiplantae</taxon>
        <taxon>Streptophyta</taxon>
        <taxon>Embryophyta</taxon>
        <taxon>Bryophyta</taxon>
        <taxon>Sphagnophytina</taxon>
        <taxon>Sphagnopsida</taxon>
        <taxon>Sphagnales</taxon>
        <taxon>Sphagnaceae</taxon>
        <taxon>Sphagnum</taxon>
    </lineage>
</organism>
<dbReference type="EMBL" id="OZ019898">
    <property type="protein sequence ID" value="CAK9228741.1"/>
    <property type="molecule type" value="Genomic_DNA"/>
</dbReference>
<evidence type="ECO:0000256" key="2">
    <source>
        <dbReference type="ARBA" id="ARBA00022692"/>
    </source>
</evidence>
<accession>A0ABP0USA0</accession>
<comment type="function">
    <text evidence="5">May play a role in anterograde transport of membrane proteins from the endoplasmic reticulum to the Golgi.</text>
</comment>
<keyword evidence="3 5" id="KW-1133">Transmembrane helix</keyword>
<dbReference type="PANTHER" id="PTHR12701:SF12">
    <property type="entry name" value="ENDOPLASMIC RETICULUM TRANSMEMBRANE PROTEIN"/>
    <property type="match status" value="1"/>
</dbReference>
<keyword evidence="5" id="KW-0653">Protein transport</keyword>
<feature type="transmembrane region" description="Helical" evidence="5">
    <location>
        <begin position="45"/>
        <end position="63"/>
    </location>
</feature>
<evidence type="ECO:0000313" key="7">
    <source>
        <dbReference type="EMBL" id="CAK9228741.1"/>
    </source>
</evidence>
<keyword evidence="5" id="KW-0813">Transport</keyword>
<reference evidence="7" key="1">
    <citation type="submission" date="2024-02" db="EMBL/GenBank/DDBJ databases">
        <authorList>
            <consortium name="ELIXIR-Norway"/>
            <consortium name="Elixir Norway"/>
        </authorList>
    </citation>
    <scope>NUCLEOTIDE SEQUENCE</scope>
</reference>
<dbReference type="PANTHER" id="PTHR12701">
    <property type="entry name" value="BCR-ASSOCIATED PROTEIN, BAP"/>
    <property type="match status" value="1"/>
</dbReference>
<sequence>MALEWAALGAVTAAEAIILILLTLPGTQGLRKGLIAVARTSLQPLLAVVPFALFLLLEIYWKYEHLPECKGPTCSVAEQDRHSKSVFKSQRNGILVLGALLLYWVLYRVTAMLVSLERVSNQLKNLKPSE</sequence>
<proteinExistence type="inferred from homology"/>
<dbReference type="InterPro" id="IPR008417">
    <property type="entry name" value="BAP29/BAP31"/>
</dbReference>